<evidence type="ECO:0000259" key="5">
    <source>
        <dbReference type="SMART" id="SM00872"/>
    </source>
</evidence>
<dbReference type="InterPro" id="IPR027291">
    <property type="entry name" value="Glyco_hydro_38_N_sf"/>
</dbReference>
<dbReference type="PANTHER" id="PTHR46017:SF1">
    <property type="entry name" value="ALPHA-MANNOSIDASE 2C1"/>
    <property type="match status" value="1"/>
</dbReference>
<dbReference type="SMART" id="SM00872">
    <property type="entry name" value="Alpha-mann_mid"/>
    <property type="match status" value="1"/>
</dbReference>
<dbReference type="SUPFAM" id="SSF74650">
    <property type="entry name" value="Galactose mutarotase-like"/>
    <property type="match status" value="2"/>
</dbReference>
<sequence>MSNTGSDRAGVLVESTDLFVGPVSAPRQLVRVTLAVPRRESAWVRISGPLVRTPQPVRVGPGDVEAEVGVVFSAPVTAGTSYPAAVVVAPVNGDPPAAWDVTVTVAETGWTMWMVSHFHYDPVWWNTQAGFTETWLDLPGAQAKRMPFQLSAFDLVRAHLDAAREDEDYRFVLAEVDYLKPHWDAFPRDRHDLRRFLRDSRIEIVGGNYNEANTNLTHPESTVRNAVYGVGFQRDVLGADPRSAWMLDVFGHDPSYPGLMADAGLDSSVWARGPWHHVGAKRHTGDITRMQFPSEFEWISPSGRGVLTAYLADHYVAGWDIERKSTLDEAMAEAYRQFSTLRKVAATRNVLLPVGHDHNVPSRFCTQIHRAWNEKYVWPRFVVGLPRDFFAAVRADASARSVTFSPQTRDMNPVYTGKDVSYIDTKQAQRAAEVAVLDGERMAALTTLLGAGYPAFALDKAWRQLIYGAHHDAITGTESDQVYLDLLTGWREADELGRSVLTGAITHLAARADTTGAGEAVIVVNTLAFARDALATVTVRLPGFRGARVRDADGQEVAAVTEAVVRHPDGTLELTLTFLARQVPATGYRVYRVVDSSSVPPSWLPRDGVAIASDTFIVEADPAQGGALRSVYDRQAGRELVRPGGLAAEFVVQEEHPGHPVWGEGPWHLLPKGPGVSAGPAEVHAETSPIGERLVSRTVLGDLRITQRVTLWHGLPRVDVRSFVDGSIGQDRLLRSRFAFELPGALPVAEVGFAAVGRSFGFPDVDAAEHLWTLDSPAHTWAGLSATVKLRLTDGVLHAIGIAEVVAEDGRALLAALAAKGVTATCTRPSGPRYGSLDVDSNLPDVRIVVGHNDFTNSVLAFAAGSREALEAHGRVFVPAVRPRAEQWVPNADLRGPRDLPVLIVTDVDALIDDLADGCVEAPGSTTDPAVDHSVAVVNRGTPGFVVAPDGTLHVSLMRSCSGWPAEVWIDGDRRTVPDGSSFAWQHWSHTFDLSLVSGAGDWRQAGFALAGQDVNHPVHALQVPATEGDLPAALSLLAVSPPSVLLTAAKTRGNPLASCTDDHGSDLSVRLYESAGTPVTASVSLFGGLDAAHRTDLLEERDLEPLTVHSGQAEVALGAADVATLRLVPSTALPGTAVESVEAVQPVYTRYWRHNAGPAPVGNLPVTVHVTPSFMRLAPGASGQARITVSCSGTPAKGRLDFTGGQSWDYDLAAGEYAEFTATVQGRPGRHLHSARIRDHLGQVLEDTVEVVSGATTERDLVEVMLRAGALLLAPGEHSLLPVTLQNRTQSEVRGEVTVISPFGTWGDELTIGPRAQPFVVPPGGRITVPVTATAAATARRGAHWWALVRVTAHGKLYYSPSVSITVRQ</sequence>
<dbReference type="Pfam" id="PF01074">
    <property type="entry name" value="Glyco_hydro_38N"/>
    <property type="match status" value="1"/>
</dbReference>
<keyword evidence="7" id="KW-1185">Reference proteome</keyword>
<dbReference type="Gene3D" id="3.20.110.10">
    <property type="entry name" value="Glycoside hydrolase 38, N terminal domain"/>
    <property type="match status" value="1"/>
</dbReference>
<keyword evidence="4" id="KW-0326">Glycosidase</keyword>
<accession>A0A7C9VYN6</accession>
<dbReference type="InterPro" id="IPR028995">
    <property type="entry name" value="Glyco_hydro_57/38_cen_sf"/>
</dbReference>
<dbReference type="InterPro" id="IPR011013">
    <property type="entry name" value="Gal_mutarotase_sf_dom"/>
</dbReference>
<dbReference type="GO" id="GO:0046872">
    <property type="term" value="F:metal ion binding"/>
    <property type="evidence" value="ECO:0007669"/>
    <property type="project" value="UniProtKB-KW"/>
</dbReference>
<evidence type="ECO:0000256" key="4">
    <source>
        <dbReference type="ARBA" id="ARBA00023295"/>
    </source>
</evidence>
<dbReference type="InterPro" id="IPR000602">
    <property type="entry name" value="Glyco_hydro_38_N"/>
</dbReference>
<keyword evidence="3" id="KW-0378">Hydrolase</keyword>
<evidence type="ECO:0000256" key="1">
    <source>
        <dbReference type="ARBA" id="ARBA00009792"/>
    </source>
</evidence>
<dbReference type="GO" id="GO:0030246">
    <property type="term" value="F:carbohydrate binding"/>
    <property type="evidence" value="ECO:0007669"/>
    <property type="project" value="InterPro"/>
</dbReference>
<dbReference type="PANTHER" id="PTHR46017">
    <property type="entry name" value="ALPHA-MANNOSIDASE 2C1"/>
    <property type="match status" value="1"/>
</dbReference>
<dbReference type="Gene3D" id="2.70.98.30">
    <property type="entry name" value="Golgi alpha-mannosidase II, domain 4"/>
    <property type="match status" value="2"/>
</dbReference>
<comment type="similarity">
    <text evidence="1">Belongs to the glycosyl hydrolase 38 family.</text>
</comment>
<dbReference type="SUPFAM" id="SSF88713">
    <property type="entry name" value="Glycoside hydrolase/deacetylase"/>
    <property type="match status" value="1"/>
</dbReference>
<evidence type="ECO:0000313" key="6">
    <source>
        <dbReference type="EMBL" id="NGY60339.1"/>
    </source>
</evidence>
<dbReference type="InterPro" id="IPR015341">
    <property type="entry name" value="Glyco_hydro_38_cen"/>
</dbReference>
<protein>
    <recommendedName>
        <fullName evidence="5">Glycoside hydrolase family 38 central domain-containing protein</fullName>
    </recommendedName>
</protein>
<evidence type="ECO:0000256" key="2">
    <source>
        <dbReference type="ARBA" id="ARBA00022723"/>
    </source>
</evidence>
<dbReference type="InterPro" id="IPR037094">
    <property type="entry name" value="Glyco_hydro_38_cen_sf"/>
</dbReference>
<dbReference type="Pfam" id="PF09261">
    <property type="entry name" value="Alpha-mann_mid"/>
    <property type="match status" value="1"/>
</dbReference>
<evidence type="ECO:0000313" key="7">
    <source>
        <dbReference type="Proteomes" id="UP000481360"/>
    </source>
</evidence>
<dbReference type="InterPro" id="IPR011330">
    <property type="entry name" value="Glyco_hydro/deAcase_b/a-brl"/>
</dbReference>
<dbReference type="GO" id="GO:0009313">
    <property type="term" value="P:oligosaccharide catabolic process"/>
    <property type="evidence" value="ECO:0007669"/>
    <property type="project" value="TreeGrafter"/>
</dbReference>
<evidence type="ECO:0000256" key="3">
    <source>
        <dbReference type="ARBA" id="ARBA00022801"/>
    </source>
</evidence>
<keyword evidence="2" id="KW-0479">Metal-binding</keyword>
<dbReference type="Gene3D" id="1.20.1270.50">
    <property type="entry name" value="Glycoside hydrolase family 38, central domain"/>
    <property type="match status" value="1"/>
</dbReference>
<dbReference type="GO" id="GO:0004559">
    <property type="term" value="F:alpha-mannosidase activity"/>
    <property type="evidence" value="ECO:0007669"/>
    <property type="project" value="InterPro"/>
</dbReference>
<reference evidence="6 7" key="1">
    <citation type="submission" date="2020-03" db="EMBL/GenBank/DDBJ databases">
        <title>Isolation and identification of active actinomycetes.</title>
        <authorList>
            <person name="Sun X."/>
        </authorList>
    </citation>
    <scope>NUCLEOTIDE SEQUENCE [LARGE SCALE GENOMIC DNA]</scope>
    <source>
        <strain evidence="6 7">NEAU-D13</strain>
    </source>
</reference>
<dbReference type="CDD" id="cd10786">
    <property type="entry name" value="GH38N_AMII_like"/>
    <property type="match status" value="1"/>
</dbReference>
<dbReference type="EMBL" id="JAAMPJ010000003">
    <property type="protein sequence ID" value="NGY60339.1"/>
    <property type="molecule type" value="Genomic_DNA"/>
</dbReference>
<feature type="domain" description="Glycoside hydrolase family 38 central" evidence="5">
    <location>
        <begin position="420"/>
        <end position="490"/>
    </location>
</feature>
<dbReference type="Proteomes" id="UP000481360">
    <property type="component" value="Unassembled WGS sequence"/>
</dbReference>
<gene>
    <name evidence="6" type="ORF">G7043_15525</name>
</gene>
<dbReference type="SUPFAM" id="SSF88688">
    <property type="entry name" value="Families 57/38 glycoside transferase middle domain"/>
    <property type="match status" value="1"/>
</dbReference>
<organism evidence="6 7">
    <name type="scientific">Lentzea alba</name>
    <dbReference type="NCBI Taxonomy" id="2714351"/>
    <lineage>
        <taxon>Bacteria</taxon>
        <taxon>Bacillati</taxon>
        <taxon>Actinomycetota</taxon>
        <taxon>Actinomycetes</taxon>
        <taxon>Pseudonocardiales</taxon>
        <taxon>Pseudonocardiaceae</taxon>
        <taxon>Lentzea</taxon>
    </lineage>
</organism>
<proteinExistence type="inferred from homology"/>
<name>A0A7C9VYN6_9PSEU</name>
<dbReference type="GO" id="GO:0006013">
    <property type="term" value="P:mannose metabolic process"/>
    <property type="evidence" value="ECO:0007669"/>
    <property type="project" value="InterPro"/>
</dbReference>
<comment type="caution">
    <text evidence="6">The sequence shown here is derived from an EMBL/GenBank/DDBJ whole genome shotgun (WGS) entry which is preliminary data.</text>
</comment>